<dbReference type="FunFam" id="3.30.428.10:FF:000013">
    <property type="entry name" value="Hit family protein 1"/>
    <property type="match status" value="1"/>
</dbReference>
<evidence type="ECO:0000256" key="11">
    <source>
        <dbReference type="PROSITE-ProRule" id="PRU00464"/>
    </source>
</evidence>
<reference evidence="13" key="1">
    <citation type="submission" date="2023-06" db="EMBL/GenBank/DDBJ databases">
        <title>Genome-scale phylogeny and comparative genomics of the fungal order Sordariales.</title>
        <authorList>
            <consortium name="Lawrence Berkeley National Laboratory"/>
            <person name="Hensen N."/>
            <person name="Bonometti L."/>
            <person name="Westerberg I."/>
            <person name="Brannstrom I.O."/>
            <person name="Guillou S."/>
            <person name="Cros-Aarteil S."/>
            <person name="Calhoun S."/>
            <person name="Haridas S."/>
            <person name="Kuo A."/>
            <person name="Mondo S."/>
            <person name="Pangilinan J."/>
            <person name="Riley R."/>
            <person name="LaButti K."/>
            <person name="Andreopoulos B."/>
            <person name="Lipzen A."/>
            <person name="Chen C."/>
            <person name="Yanf M."/>
            <person name="Daum C."/>
            <person name="Ng V."/>
            <person name="Clum A."/>
            <person name="Steindorff A."/>
            <person name="Ohm R."/>
            <person name="Martin F."/>
            <person name="Silar P."/>
            <person name="Natvig D."/>
            <person name="Lalanne C."/>
            <person name="Gautier V."/>
            <person name="Ament-velasquez S.L."/>
            <person name="Kruys A."/>
            <person name="Hutchinson M.I."/>
            <person name="Powell A.J."/>
            <person name="Barry K."/>
            <person name="Miller A.N."/>
            <person name="Grigoriev I.V."/>
            <person name="Debuchy R."/>
            <person name="Gladieux P."/>
            <person name="Thoren M.H."/>
            <person name="Johannesson H."/>
        </authorList>
    </citation>
    <scope>NUCLEOTIDE SEQUENCE</scope>
    <source>
        <strain evidence="13">SMH3391-2</strain>
    </source>
</reference>
<keyword evidence="2" id="KW-0547">Nucleotide-binding</keyword>
<dbReference type="InterPro" id="IPR011146">
    <property type="entry name" value="HIT-like"/>
</dbReference>
<dbReference type="InterPro" id="IPR036265">
    <property type="entry name" value="HIT-like_sf"/>
</dbReference>
<comment type="caution">
    <text evidence="13">The sequence shown here is derived from an EMBL/GenBank/DDBJ whole genome shotgun (WGS) entry which is preliminary data.</text>
</comment>
<proteinExistence type="inferred from homology"/>
<dbReference type="CDD" id="cd01277">
    <property type="entry name" value="HINT_subgroup"/>
    <property type="match status" value="1"/>
</dbReference>
<comment type="cofactor">
    <cofactor evidence="1">
        <name>Mg(2+)</name>
        <dbReference type="ChEBI" id="CHEBI:18420"/>
    </cofactor>
</comment>
<evidence type="ECO:0000259" key="12">
    <source>
        <dbReference type="PROSITE" id="PS51084"/>
    </source>
</evidence>
<evidence type="ECO:0000313" key="13">
    <source>
        <dbReference type="EMBL" id="KAK0625367.1"/>
    </source>
</evidence>
<evidence type="ECO:0000256" key="6">
    <source>
        <dbReference type="ARBA" id="ARBA00052319"/>
    </source>
</evidence>
<dbReference type="Proteomes" id="UP001174934">
    <property type="component" value="Unassembled WGS sequence"/>
</dbReference>
<dbReference type="Gene3D" id="3.30.428.10">
    <property type="entry name" value="HIT-like"/>
    <property type="match status" value="1"/>
</dbReference>
<evidence type="ECO:0000256" key="4">
    <source>
        <dbReference type="ARBA" id="ARBA00022842"/>
    </source>
</evidence>
<dbReference type="PRINTS" id="PR00332">
    <property type="entry name" value="HISTRIAD"/>
</dbReference>
<evidence type="ECO:0000256" key="1">
    <source>
        <dbReference type="ARBA" id="ARBA00001946"/>
    </source>
</evidence>
<gene>
    <name evidence="13" type="ORF">B0T17DRAFT_271405</name>
</gene>
<comment type="catalytic activity">
    <reaction evidence="6">
        <text>adenosine 5'-phosphoramidate + H2O = NH4(+) + AMP</text>
        <dbReference type="Rhea" id="RHEA:67916"/>
        <dbReference type="ChEBI" id="CHEBI:15377"/>
        <dbReference type="ChEBI" id="CHEBI:28938"/>
        <dbReference type="ChEBI" id="CHEBI:57890"/>
        <dbReference type="ChEBI" id="CHEBI:456215"/>
    </reaction>
    <physiologicalReaction direction="left-to-right" evidence="6">
        <dbReference type="Rhea" id="RHEA:67917"/>
    </physiologicalReaction>
</comment>
<dbReference type="InterPro" id="IPR001310">
    <property type="entry name" value="Histidine_triad_HIT"/>
</dbReference>
<dbReference type="Pfam" id="PF01230">
    <property type="entry name" value="HIT"/>
    <property type="match status" value="1"/>
</dbReference>
<sequence>MASKMASCIFCKIIKGDIPCFKLFESDKTLAFLDINPLSRGHALVIPKTHGEKLTDIPDDSLAELLPVAKKLAAASGAAEYNILQNNGRGAHQEVDHVHFHMIPKPNPQEGLGISWPQQKPDMDKLKALAEEIKAKM</sequence>
<evidence type="ECO:0000256" key="3">
    <source>
        <dbReference type="ARBA" id="ARBA00022801"/>
    </source>
</evidence>
<dbReference type="EMBL" id="JAULSR010000003">
    <property type="protein sequence ID" value="KAK0625367.1"/>
    <property type="molecule type" value="Genomic_DNA"/>
</dbReference>
<dbReference type="SUPFAM" id="SSF54197">
    <property type="entry name" value="HIT-like"/>
    <property type="match status" value="1"/>
</dbReference>
<evidence type="ECO:0000256" key="5">
    <source>
        <dbReference type="ARBA" id="ARBA00025764"/>
    </source>
</evidence>
<dbReference type="PANTHER" id="PTHR46648:SF1">
    <property type="entry name" value="ADENOSINE 5'-MONOPHOSPHORAMIDASE HNT1"/>
    <property type="match status" value="1"/>
</dbReference>
<feature type="domain" description="HIT" evidence="12">
    <location>
        <begin position="9"/>
        <end position="112"/>
    </location>
</feature>
<accession>A0AA39X149</accession>
<dbReference type="GO" id="GO:0016787">
    <property type="term" value="F:hydrolase activity"/>
    <property type="evidence" value="ECO:0007669"/>
    <property type="project" value="UniProtKB-KW"/>
</dbReference>
<dbReference type="AlphaFoldDB" id="A0AA39X149"/>
<feature type="short sequence motif" description="Histidine triad motif" evidence="10 11">
    <location>
        <begin position="97"/>
        <end position="101"/>
    </location>
</feature>
<evidence type="ECO:0000256" key="7">
    <source>
        <dbReference type="ARBA" id="ARBA00074222"/>
    </source>
</evidence>
<protein>
    <recommendedName>
        <fullName evidence="7">Adenosine 5'-monophosphoramidase HNT1</fullName>
    </recommendedName>
    <alternativeName>
        <fullName evidence="8">Histidine triad nucleotide-binding protein HNT1</fullName>
    </alternativeName>
</protein>
<organism evidence="13 14">
    <name type="scientific">Bombardia bombarda</name>
    <dbReference type="NCBI Taxonomy" id="252184"/>
    <lineage>
        <taxon>Eukaryota</taxon>
        <taxon>Fungi</taxon>
        <taxon>Dikarya</taxon>
        <taxon>Ascomycota</taxon>
        <taxon>Pezizomycotina</taxon>
        <taxon>Sordariomycetes</taxon>
        <taxon>Sordariomycetidae</taxon>
        <taxon>Sordariales</taxon>
        <taxon>Lasiosphaeriaceae</taxon>
        <taxon>Bombardia</taxon>
    </lineage>
</organism>
<dbReference type="PROSITE" id="PS51084">
    <property type="entry name" value="HIT_2"/>
    <property type="match status" value="1"/>
</dbReference>
<dbReference type="GO" id="GO:0000166">
    <property type="term" value="F:nucleotide binding"/>
    <property type="evidence" value="ECO:0007669"/>
    <property type="project" value="UniProtKB-KW"/>
</dbReference>
<dbReference type="InterPro" id="IPR039384">
    <property type="entry name" value="HINT"/>
</dbReference>
<keyword evidence="14" id="KW-1185">Reference proteome</keyword>
<dbReference type="GO" id="GO:0009117">
    <property type="term" value="P:nucleotide metabolic process"/>
    <property type="evidence" value="ECO:0007669"/>
    <property type="project" value="TreeGrafter"/>
</dbReference>
<evidence type="ECO:0000256" key="10">
    <source>
        <dbReference type="PIRSR" id="PIRSR601310-3"/>
    </source>
</evidence>
<comment type="similarity">
    <text evidence="5">Belongs to the HINT family.</text>
</comment>
<evidence type="ECO:0000256" key="2">
    <source>
        <dbReference type="ARBA" id="ARBA00022741"/>
    </source>
</evidence>
<name>A0AA39X149_9PEZI</name>
<evidence type="ECO:0000313" key="14">
    <source>
        <dbReference type="Proteomes" id="UP001174934"/>
    </source>
</evidence>
<keyword evidence="4" id="KW-0460">Magnesium</keyword>
<evidence type="ECO:0000256" key="8">
    <source>
        <dbReference type="ARBA" id="ARBA00076050"/>
    </source>
</evidence>
<dbReference type="PROSITE" id="PS00892">
    <property type="entry name" value="HIT_1"/>
    <property type="match status" value="1"/>
</dbReference>
<feature type="active site" description="Tele-AMP-histidine intermediate" evidence="9">
    <location>
        <position position="99"/>
    </location>
</feature>
<evidence type="ECO:0000256" key="9">
    <source>
        <dbReference type="PIRSR" id="PIRSR601310-1"/>
    </source>
</evidence>
<keyword evidence="3" id="KW-0378">Hydrolase</keyword>
<dbReference type="InterPro" id="IPR019808">
    <property type="entry name" value="Histidine_triad_CS"/>
</dbReference>
<dbReference type="PANTHER" id="PTHR46648">
    <property type="entry name" value="HIT FAMILY PROTEIN 1"/>
    <property type="match status" value="1"/>
</dbReference>